<evidence type="ECO:0000313" key="3">
    <source>
        <dbReference type="Proteomes" id="UP000305675"/>
    </source>
</evidence>
<gene>
    <name evidence="2" type="ORF">FCL42_00485</name>
</gene>
<comment type="caution">
    <text evidence="2">The sequence shown here is derived from an EMBL/GenBank/DDBJ whole genome shotgun (WGS) entry which is preliminary data.</text>
</comment>
<proteinExistence type="predicted"/>
<dbReference type="RefSeq" id="WP_136861419.1">
    <property type="nucleotide sequence ID" value="NZ_SWCJ01000001.1"/>
</dbReference>
<dbReference type="InterPro" id="IPR011042">
    <property type="entry name" value="6-blade_b-propeller_TolB-like"/>
</dbReference>
<dbReference type="SUPFAM" id="SSF82171">
    <property type="entry name" value="DPP6 N-terminal domain-like"/>
    <property type="match status" value="1"/>
</dbReference>
<name>A0A4U1BUL5_9GAMM</name>
<protein>
    <recommendedName>
        <fullName evidence="4">WD40-like Beta Propeller Repeat</fullName>
    </recommendedName>
</protein>
<dbReference type="OrthoDB" id="33879at2"/>
<organism evidence="2 3">
    <name type="scientific">Ferrimonas aestuarii</name>
    <dbReference type="NCBI Taxonomy" id="2569539"/>
    <lineage>
        <taxon>Bacteria</taxon>
        <taxon>Pseudomonadati</taxon>
        <taxon>Pseudomonadota</taxon>
        <taxon>Gammaproteobacteria</taxon>
        <taxon>Alteromonadales</taxon>
        <taxon>Ferrimonadaceae</taxon>
        <taxon>Ferrimonas</taxon>
    </lineage>
</organism>
<sequence>MELIFRLKALLLSLLLLSTYTIAEAPSDQWQTITTKLYRIHFTPENRPWAEQLSKSADAIGQQVAKQVDYQFPYPVDIVIRDPLNQANGFALPFVHRARTVFYSTPPLSDSVLGHMDDWGELLLTHELAHLNHLARPSRNATSELWQALFPDLMSVPRWAIEGYATVIEHRQSGKGRPANAKVNAILKQWAREGYLPSYQQLSGNSDAYLGNSMAYLAGSAYLLWLEQRCQGECLPKVWARLTAVESRSFDDAFDGVFGQSPQQLYRRFSAELSHQAISDETSWPVNPATLWFSHHWSLSTPALSPNGDQLAIITYDQKRYRQQLQVLETAANTDAKTQWQQQQSAFIKADPDDVAAVEPKVFNPKVLKRLPNQQGTMVDPAWLNQQQILFSHQTRQQNGFWAFDLYRWDLSSNQTTRLTTGAGLRRISPHPDGKRALALQRKQSSTHIVEIDLTTGKLSRLREGRQGEIVDFPQYQPQSGRISYLLHRQGHWQLQIGIDAPINIQFEEAVSYLSYPTWLSADSLLLTLGDQQGVASYQLELDNKQRYRLSSFEAVAGGATADDTWLYLVDTTSQGQRLLRQPSPIAPTSDGAAMTAVALSKATPLKVTLSAPQPKIAATANSTPYGLGPQYTSLAFGGQLTPWQHSLEIGVKGGDPVNRLRWQLLTHTAVDGSDHGILATTRWQGWPIALTGDLLYQQQDFGDINETALPSWDQHWLSGHVGGKYRRQVGPNVNWQLGAGASATTIWSQQPDLDDGESASAYLFGDLNGQWRSGIYGLYGGLTGRSWLGSSSGTTELGSDAGNWQRHDLGLHTAITMGEWAVNAGYQHKQLQQTPNYWHQFRLGGIDSSLDVPWLASGQLNDAALPRGYLSGDKLERTQFGLGYGIAKLQYRHYRIESHGQKQTLGLYRLDLDLIELDAMTFDALPEFDGTKIQLGAGWSDDSPSNSQNSPDFSAWLSVFYRL</sequence>
<dbReference type="EMBL" id="SWCJ01000001">
    <property type="protein sequence ID" value="TKB58271.1"/>
    <property type="molecule type" value="Genomic_DNA"/>
</dbReference>
<evidence type="ECO:0008006" key="4">
    <source>
        <dbReference type="Google" id="ProtNLM"/>
    </source>
</evidence>
<evidence type="ECO:0000256" key="1">
    <source>
        <dbReference type="SAM" id="SignalP"/>
    </source>
</evidence>
<dbReference type="Proteomes" id="UP000305675">
    <property type="component" value="Unassembled WGS sequence"/>
</dbReference>
<dbReference type="AlphaFoldDB" id="A0A4U1BUL5"/>
<keyword evidence="1" id="KW-0732">Signal</keyword>
<evidence type="ECO:0000313" key="2">
    <source>
        <dbReference type="EMBL" id="TKB58271.1"/>
    </source>
</evidence>
<accession>A0A4U1BUL5</accession>
<keyword evidence="3" id="KW-1185">Reference proteome</keyword>
<reference evidence="2 3" key="1">
    <citation type="submission" date="2019-04" db="EMBL/GenBank/DDBJ databases">
        <authorList>
            <person name="Hwang J.C."/>
        </authorList>
    </citation>
    <scope>NUCLEOTIDE SEQUENCE [LARGE SCALE GENOMIC DNA]</scope>
    <source>
        <strain evidence="2 3">IMCC35002</strain>
    </source>
</reference>
<feature type="signal peptide" evidence="1">
    <location>
        <begin position="1"/>
        <end position="23"/>
    </location>
</feature>
<feature type="chain" id="PRO_5020349832" description="WD40-like Beta Propeller Repeat" evidence="1">
    <location>
        <begin position="24"/>
        <end position="964"/>
    </location>
</feature>
<dbReference type="Gene3D" id="2.120.10.30">
    <property type="entry name" value="TolB, C-terminal domain"/>
    <property type="match status" value="1"/>
</dbReference>